<dbReference type="InterPro" id="IPR019020">
    <property type="entry name" value="Cyt-c552/DMSO_Rdtase_haem-bd"/>
</dbReference>
<reference evidence="7 8" key="1">
    <citation type="submission" date="2019-07" db="EMBL/GenBank/DDBJ databases">
        <title>Insights of Desulfuromonas acetexigens electromicrobiology.</title>
        <authorList>
            <person name="Katuri K."/>
            <person name="Sapireddy V."/>
            <person name="Shaw D.R."/>
            <person name="Saikaly P."/>
        </authorList>
    </citation>
    <scope>NUCLEOTIDE SEQUENCE [LARGE SCALE GENOMIC DNA]</scope>
    <source>
        <strain evidence="7 8">2873</strain>
    </source>
</reference>
<keyword evidence="1" id="KW-0813">Transport</keyword>
<evidence type="ECO:0000313" key="7">
    <source>
        <dbReference type="EMBL" id="TRO81279.1"/>
    </source>
</evidence>
<keyword evidence="3" id="KW-0479">Metal-binding</keyword>
<evidence type="ECO:0000256" key="1">
    <source>
        <dbReference type="ARBA" id="ARBA00022448"/>
    </source>
</evidence>
<evidence type="ECO:0000256" key="2">
    <source>
        <dbReference type="ARBA" id="ARBA00022617"/>
    </source>
</evidence>
<sequence>MRGAISSEAFLRLTGFSRLLLLIALVLGGCRELPADRLYALFLDEAPTAADWERALPRQVTVKGGRQHVSRLIPNIDEDTVHATTASCHHGGKFPDPLAVDLRAFYTESELFLRLSWPDPTEDRDIRGWSFDGERWFNGGNAEDGFGIAWDGGGRFAPFTCAVACHIEDFGVHGDNFHANNRMKLAAEEAALDLWNWKARRTGRFGFADDRTLSAKGMEGDVPGEIFQENSRARLAPERGLLPFAEGDAPIYDQDGQVVGETFLPPGTTAPGFLTEHPAGSRADVRAVGTWEDGRWTVILRRSLETDDPRDVRFVPGDKQGVAFGLAIMDNTLIEHYASVLSERLVLQAPGAAEREDREQ</sequence>
<keyword evidence="2" id="KW-0349">Heme</keyword>
<gene>
    <name evidence="7" type="ORF">FL622_10270</name>
</gene>
<feature type="domain" description="Cytochrome c-552/DMSO reductase-like haem-binding" evidence="6">
    <location>
        <begin position="75"/>
        <end position="341"/>
    </location>
</feature>
<evidence type="ECO:0000313" key="8">
    <source>
        <dbReference type="Proteomes" id="UP000317155"/>
    </source>
</evidence>
<name>A0A550JDI9_9BACT</name>
<accession>A0A550JDI9</accession>
<evidence type="ECO:0000256" key="5">
    <source>
        <dbReference type="ARBA" id="ARBA00023004"/>
    </source>
</evidence>
<evidence type="ECO:0000256" key="3">
    <source>
        <dbReference type="ARBA" id="ARBA00022723"/>
    </source>
</evidence>
<dbReference type="Proteomes" id="UP000317155">
    <property type="component" value="Unassembled WGS sequence"/>
</dbReference>
<dbReference type="GO" id="GO:0020037">
    <property type="term" value="F:heme binding"/>
    <property type="evidence" value="ECO:0007669"/>
    <property type="project" value="InterPro"/>
</dbReference>
<comment type="caution">
    <text evidence="7">The sequence shown here is derived from an EMBL/GenBank/DDBJ whole genome shotgun (WGS) entry which is preliminary data.</text>
</comment>
<protein>
    <recommendedName>
        <fullName evidence="6">Cytochrome c-552/DMSO reductase-like haem-binding domain-containing protein</fullName>
    </recommendedName>
</protein>
<dbReference type="OrthoDB" id="5401148at2"/>
<evidence type="ECO:0000259" key="6">
    <source>
        <dbReference type="SMART" id="SM00887"/>
    </source>
</evidence>
<dbReference type="EMBL" id="VJVV01000006">
    <property type="protein sequence ID" value="TRO81279.1"/>
    <property type="molecule type" value="Genomic_DNA"/>
</dbReference>
<dbReference type="Pfam" id="PF09459">
    <property type="entry name" value="EB_dh"/>
    <property type="match status" value="1"/>
</dbReference>
<dbReference type="AlphaFoldDB" id="A0A550JDI9"/>
<keyword evidence="8" id="KW-1185">Reference proteome</keyword>
<keyword evidence="5" id="KW-0408">Iron</keyword>
<dbReference type="SMART" id="SM00887">
    <property type="entry name" value="EB_dh"/>
    <property type="match status" value="1"/>
</dbReference>
<dbReference type="Gene3D" id="2.60.40.1190">
    <property type="match status" value="1"/>
</dbReference>
<organism evidence="7 8">
    <name type="scientific">Trichloromonas acetexigens</name>
    <dbReference type="NCBI Taxonomy" id="38815"/>
    <lineage>
        <taxon>Bacteria</taxon>
        <taxon>Pseudomonadati</taxon>
        <taxon>Thermodesulfobacteriota</taxon>
        <taxon>Desulfuromonadia</taxon>
        <taxon>Desulfuromonadales</taxon>
        <taxon>Trichloromonadaceae</taxon>
        <taxon>Trichloromonas</taxon>
    </lineage>
</organism>
<evidence type="ECO:0000256" key="4">
    <source>
        <dbReference type="ARBA" id="ARBA00022982"/>
    </source>
</evidence>
<keyword evidence="4" id="KW-0249">Electron transport</keyword>
<dbReference type="PROSITE" id="PS51257">
    <property type="entry name" value="PROKAR_LIPOPROTEIN"/>
    <property type="match status" value="1"/>
</dbReference>
<dbReference type="GO" id="GO:0046872">
    <property type="term" value="F:metal ion binding"/>
    <property type="evidence" value="ECO:0007669"/>
    <property type="project" value="UniProtKB-KW"/>
</dbReference>
<proteinExistence type="predicted"/>